<dbReference type="EMBL" id="CP155447">
    <property type="protein sequence ID" value="XBH04396.1"/>
    <property type="molecule type" value="Genomic_DNA"/>
</dbReference>
<evidence type="ECO:0000256" key="1">
    <source>
        <dbReference type="SAM" id="MobiDB-lite"/>
    </source>
</evidence>
<evidence type="ECO:0000313" key="2">
    <source>
        <dbReference type="EMBL" id="XBH04396.1"/>
    </source>
</evidence>
<reference evidence="2" key="1">
    <citation type="submission" date="2024-05" db="EMBL/GenBank/DDBJ databases">
        <title>Planctomycetes of the genus Singulisphaera possess chitinolytic capabilities.</title>
        <authorList>
            <person name="Ivanova A."/>
        </authorList>
    </citation>
    <scope>NUCLEOTIDE SEQUENCE</scope>
    <source>
        <strain evidence="2">Ch08T</strain>
    </source>
</reference>
<sequence length="518" mass="56153">MRIGNRLGGSVLWSIVVMISAPWALGAVATERVAQVPLGGSLSAQSGDRHFGVYIPTRFGGELTITTNAGTVSKITGPDGKERRNGQEVGLNQQGWYSFEVTGAEKPYRVETAFVQVGQSDRKVWNFYYWPTKSDAIHEPWAGGNGRVDTMRAYGDDEMAATPGGYIAPGQDIVRAGPNGILETPVAAGDDSTWFPNEYDDLTYRGADGTIYATPAPMLKYDQLFNSSARSWEAANSQNHDIQRWPGHCLGGAVASILLNEPIPAPGSGMTKDELKALWSELGENHLNHQIGDYANEIPAGPPRPGYDQCDSSTAKFHRMIESHIRGDRKALLANLRAFPPRGTVNEVWNHGVGKYTATYHAIPGKGPRAVRLEVALEGNSGSNLNEQDSKPRVCNYEYTLVYGLDGNVDLNNIAGNDWISVGGEAQYAPLNILQLTLTRWAGHNPYVTEANVKSLDLANGGGTNRTFAGAPPQFRPVGNYEAGRPAMASNRNTDLNSASGDTSSLQPRRGLFRMFGR</sequence>
<protein>
    <recommendedName>
        <fullName evidence="3">Calpain catalytic domain-containing protein</fullName>
    </recommendedName>
</protein>
<feature type="region of interest" description="Disordered" evidence="1">
    <location>
        <begin position="482"/>
        <end position="507"/>
    </location>
</feature>
<proteinExistence type="predicted"/>
<accession>A0AAU7CIB2</accession>
<name>A0AAU7CIB2_9BACT</name>
<feature type="compositionally biased region" description="Polar residues" evidence="1">
    <location>
        <begin position="490"/>
        <end position="507"/>
    </location>
</feature>
<dbReference type="RefSeq" id="WP_406697154.1">
    <property type="nucleotide sequence ID" value="NZ_CP155447.1"/>
</dbReference>
<dbReference type="AlphaFoldDB" id="A0AAU7CIB2"/>
<organism evidence="2">
    <name type="scientific">Singulisphaera sp. Ch08</name>
    <dbReference type="NCBI Taxonomy" id="3120278"/>
    <lineage>
        <taxon>Bacteria</taxon>
        <taxon>Pseudomonadati</taxon>
        <taxon>Planctomycetota</taxon>
        <taxon>Planctomycetia</taxon>
        <taxon>Isosphaerales</taxon>
        <taxon>Isosphaeraceae</taxon>
        <taxon>Singulisphaera</taxon>
    </lineage>
</organism>
<gene>
    <name evidence="2" type="ORF">V5E97_39810</name>
</gene>
<evidence type="ECO:0008006" key="3">
    <source>
        <dbReference type="Google" id="ProtNLM"/>
    </source>
</evidence>